<evidence type="ECO:0000313" key="2">
    <source>
        <dbReference type="Proteomes" id="UP000034410"/>
    </source>
</evidence>
<gene>
    <name evidence="1" type="ORF">AAY24_13150</name>
</gene>
<protein>
    <recommendedName>
        <fullName evidence="3">DUF4238 domain-containing protein</fullName>
    </recommendedName>
</protein>
<reference evidence="1 2" key="1">
    <citation type="journal article" date="2015" name="Genome Announc.">
        <title>Complete Genome Sequence of Sedimenticola thiotaurini Strain SIP-G1, a Polyphosphate- and Polyhydroxyalkanoate-Accumulating Sulfur-Oxidizing Gammaproteobacterium Isolated from Salt Marsh Sediments.</title>
        <authorList>
            <person name="Flood B.E."/>
            <person name="Jones D.S."/>
            <person name="Bailey J.V."/>
        </authorList>
    </citation>
    <scope>NUCLEOTIDE SEQUENCE [LARGE SCALE GENOMIC DNA]</scope>
    <source>
        <strain evidence="1 2">SIP-G1</strain>
    </source>
</reference>
<dbReference type="AlphaFoldDB" id="A0A0F7K0N9"/>
<evidence type="ECO:0000313" key="1">
    <source>
        <dbReference type="EMBL" id="AKH21149.1"/>
    </source>
</evidence>
<keyword evidence="2" id="KW-1185">Reference proteome</keyword>
<sequence length="319" mass="36895">MCHRCVAASPIAKSIRGEDLSKSVKQHWVPQFYLKEFSTPETRDAKMKKVWAFHREKGDPLLVNVEDIAAQRHLYTPACPEGKRDWKTDDKLTDLEELISKVWPTIAHDYVNLSDKHIRMAVSLFVATLILRHPCKIAEVKKIHDMMVSVWEKAPKDSEGRPYGSYIYEGKEYELDSSEWHNYKNATDYDHQIFFTSLIESETGVIAELLIKKRWSVVISEAPVFITTDNPVIAENQERERFGLGTKGTLITFPLSPTRILCMDDKFEEPASQYYPLKVKNGAPFNQVQWAKAYRFMISPRHPVNVLTEIIEYSETLEK</sequence>
<proteinExistence type="predicted"/>
<dbReference type="EMBL" id="CP011412">
    <property type="protein sequence ID" value="AKH21149.1"/>
    <property type="molecule type" value="Genomic_DNA"/>
</dbReference>
<name>A0A0F7K0N9_9GAMM</name>
<dbReference type="Proteomes" id="UP000034410">
    <property type="component" value="Chromosome"/>
</dbReference>
<accession>A0A0F7K0N9</accession>
<dbReference type="OrthoDB" id="9148269at2"/>
<organism evidence="1 2">
    <name type="scientific">Sedimenticola thiotaurini</name>
    <dbReference type="NCBI Taxonomy" id="1543721"/>
    <lineage>
        <taxon>Bacteria</taxon>
        <taxon>Pseudomonadati</taxon>
        <taxon>Pseudomonadota</taxon>
        <taxon>Gammaproteobacteria</taxon>
        <taxon>Chromatiales</taxon>
        <taxon>Sedimenticolaceae</taxon>
        <taxon>Sedimenticola</taxon>
    </lineage>
</organism>
<evidence type="ECO:0008006" key="3">
    <source>
        <dbReference type="Google" id="ProtNLM"/>
    </source>
</evidence>
<dbReference type="InterPro" id="IPR025332">
    <property type="entry name" value="DUF4238"/>
</dbReference>
<dbReference type="KEGG" id="seds:AAY24_13150"/>
<dbReference type="Pfam" id="PF14022">
    <property type="entry name" value="DUF4238"/>
    <property type="match status" value="1"/>
</dbReference>